<evidence type="ECO:0000259" key="2">
    <source>
        <dbReference type="Pfam" id="PF13439"/>
    </source>
</evidence>
<evidence type="ECO:0000259" key="1">
    <source>
        <dbReference type="Pfam" id="PF00534"/>
    </source>
</evidence>
<name>A0A5D8QEK0_9THEO</name>
<protein>
    <submittedName>
        <fullName evidence="3">Glycosyltransferase family 4 protein</fullName>
    </submittedName>
</protein>
<dbReference type="Pfam" id="PF00534">
    <property type="entry name" value="Glycos_transf_1"/>
    <property type="match status" value="1"/>
</dbReference>
<organism evidence="3 4">
    <name type="scientific">Calorimonas adulescens</name>
    <dbReference type="NCBI Taxonomy" id="2606906"/>
    <lineage>
        <taxon>Bacteria</taxon>
        <taxon>Bacillati</taxon>
        <taxon>Bacillota</taxon>
        <taxon>Clostridia</taxon>
        <taxon>Thermoanaerobacterales</taxon>
        <taxon>Thermoanaerobacteraceae</taxon>
        <taxon>Calorimonas</taxon>
    </lineage>
</organism>
<dbReference type="GO" id="GO:0016757">
    <property type="term" value="F:glycosyltransferase activity"/>
    <property type="evidence" value="ECO:0007669"/>
    <property type="project" value="InterPro"/>
</dbReference>
<evidence type="ECO:0000313" key="3">
    <source>
        <dbReference type="EMBL" id="TZE82931.1"/>
    </source>
</evidence>
<dbReference type="RefSeq" id="WP_149544489.1">
    <property type="nucleotide sequence ID" value="NZ_VTPS01000003.1"/>
</dbReference>
<keyword evidence="4" id="KW-1185">Reference proteome</keyword>
<dbReference type="CDD" id="cd03801">
    <property type="entry name" value="GT4_PimA-like"/>
    <property type="match status" value="1"/>
</dbReference>
<accession>A0A5D8QEK0</accession>
<dbReference type="PANTHER" id="PTHR12526">
    <property type="entry name" value="GLYCOSYLTRANSFERASE"/>
    <property type="match status" value="1"/>
</dbReference>
<dbReference type="AlphaFoldDB" id="A0A5D8QEK0"/>
<keyword evidence="3" id="KW-0808">Transferase</keyword>
<proteinExistence type="predicted"/>
<dbReference type="Proteomes" id="UP000322976">
    <property type="component" value="Unassembled WGS sequence"/>
</dbReference>
<reference evidence="3 4" key="1">
    <citation type="submission" date="2019-08" db="EMBL/GenBank/DDBJ databases">
        <title>Calorimonas adulescens gen. nov., sp. nov., an anaerobic thermophilic bacterium from Sakhalin hot spring.</title>
        <authorList>
            <person name="Khomyakova M.A."/>
            <person name="Merkel A.Y."/>
            <person name="Novikov A."/>
            <person name="Bonch-Osmolovskaya E.A."/>
            <person name="Slobodkin A.I."/>
        </authorList>
    </citation>
    <scope>NUCLEOTIDE SEQUENCE [LARGE SCALE GENOMIC DNA]</scope>
    <source>
        <strain evidence="3 4">A05MB</strain>
    </source>
</reference>
<dbReference type="Gene3D" id="3.40.50.2000">
    <property type="entry name" value="Glycogen Phosphorylase B"/>
    <property type="match status" value="2"/>
</dbReference>
<dbReference type="PANTHER" id="PTHR12526:SF630">
    <property type="entry name" value="GLYCOSYLTRANSFERASE"/>
    <property type="match status" value="1"/>
</dbReference>
<gene>
    <name evidence="3" type="ORF">FWJ32_02965</name>
</gene>
<dbReference type="EMBL" id="VTPS01000003">
    <property type="protein sequence ID" value="TZE82931.1"/>
    <property type="molecule type" value="Genomic_DNA"/>
</dbReference>
<dbReference type="SUPFAM" id="SSF53756">
    <property type="entry name" value="UDP-Glycosyltransferase/glycogen phosphorylase"/>
    <property type="match status" value="1"/>
</dbReference>
<feature type="domain" description="Glycosyltransferase subfamily 4-like N-terminal" evidence="2">
    <location>
        <begin position="12"/>
        <end position="167"/>
    </location>
</feature>
<dbReference type="InterPro" id="IPR028098">
    <property type="entry name" value="Glyco_trans_4-like_N"/>
</dbReference>
<dbReference type="InterPro" id="IPR001296">
    <property type="entry name" value="Glyco_trans_1"/>
</dbReference>
<feature type="domain" description="Glycosyl transferase family 1" evidence="1">
    <location>
        <begin position="177"/>
        <end position="339"/>
    </location>
</feature>
<comment type="caution">
    <text evidence="3">The sequence shown here is derived from an EMBL/GenBank/DDBJ whole genome shotgun (WGS) entry which is preliminary data.</text>
</comment>
<evidence type="ECO:0000313" key="4">
    <source>
        <dbReference type="Proteomes" id="UP000322976"/>
    </source>
</evidence>
<sequence length="364" mass="40347">MRILHLVRRSEGGLKSHILTIARGLDKTRFEMEIAASFDEPTIRYISGMGIKYFPVEISDRSSPGEILRAAARLRGIVKKEGINLVHAHGFVAGLVAQVSGVQSVITFHNFPPDKGLKWIGFREAEKCLGRRTCQYIAVSEALRESLSSIGIDRYRVKVIYNGIDDELFDSREPVLKREFNIGEGFKLVVCVARLIPEKGVEYFIRAASLLKRDRDDVYFMLIGDGPMRGYLEGMVGELGLSERFIFAGYREDAGRLLSGCDIFVLPSLKEGLGISLLEAMASKVPCIASKVGGIPEVLGEGMGGILVKPGDYMELYAAMRYLLNNRDKSVELAEKGYNLAKNGFRSADMIKDLESVYLSTGLM</sequence>
<dbReference type="Pfam" id="PF13439">
    <property type="entry name" value="Glyco_transf_4"/>
    <property type="match status" value="1"/>
</dbReference>